<keyword evidence="9" id="KW-1185">Reference proteome</keyword>
<evidence type="ECO:0000256" key="4">
    <source>
        <dbReference type="ARBA" id="ARBA00022574"/>
    </source>
</evidence>
<protein>
    <submittedName>
        <fullName evidence="8">WD40/YVTN repeat-like-containing domain,WD40-repeat-containing domain,WD40 repeat,Tubby C-terminal-like</fullName>
    </submittedName>
</protein>
<dbReference type="InterPro" id="IPR001680">
    <property type="entry name" value="WD40_rpt"/>
</dbReference>
<dbReference type="InterPro" id="IPR000007">
    <property type="entry name" value="Tubby_C"/>
</dbReference>
<feature type="domain" description="Tubby C-terminal" evidence="6">
    <location>
        <begin position="548"/>
        <end position="760"/>
    </location>
</feature>
<dbReference type="InterPro" id="IPR056159">
    <property type="entry name" value="Beta-prop_IFT121_TULP_N"/>
</dbReference>
<comment type="similarity">
    <text evidence="2">Belongs to the TUB family.</text>
</comment>
<dbReference type="OrthoDB" id="8775810at2759"/>
<organism evidence="8 9">
    <name type="scientific">Cinara cedri</name>
    <dbReference type="NCBI Taxonomy" id="506608"/>
    <lineage>
        <taxon>Eukaryota</taxon>
        <taxon>Metazoa</taxon>
        <taxon>Ecdysozoa</taxon>
        <taxon>Arthropoda</taxon>
        <taxon>Hexapoda</taxon>
        <taxon>Insecta</taxon>
        <taxon>Pterygota</taxon>
        <taxon>Neoptera</taxon>
        <taxon>Paraneoptera</taxon>
        <taxon>Hemiptera</taxon>
        <taxon>Sternorrhyncha</taxon>
        <taxon>Aphidomorpha</taxon>
        <taxon>Aphidoidea</taxon>
        <taxon>Aphididae</taxon>
        <taxon>Lachninae</taxon>
        <taxon>Cinara</taxon>
    </lineage>
</organism>
<dbReference type="InterPro" id="IPR025659">
    <property type="entry name" value="Tubby-like_C"/>
</dbReference>
<evidence type="ECO:0000313" key="8">
    <source>
        <dbReference type="EMBL" id="VVC31546.1"/>
    </source>
</evidence>
<dbReference type="InterPro" id="IPR015943">
    <property type="entry name" value="WD40/YVTN_repeat-like_dom_sf"/>
</dbReference>
<dbReference type="GO" id="GO:0005737">
    <property type="term" value="C:cytoplasm"/>
    <property type="evidence" value="ECO:0007669"/>
    <property type="project" value="UniProtKB-SubCell"/>
</dbReference>
<evidence type="ECO:0000256" key="2">
    <source>
        <dbReference type="ARBA" id="ARBA00007129"/>
    </source>
</evidence>
<dbReference type="PRINTS" id="PR01573">
    <property type="entry name" value="SUPERTUBBY"/>
</dbReference>
<evidence type="ECO:0000256" key="3">
    <source>
        <dbReference type="ARBA" id="ARBA00022490"/>
    </source>
</evidence>
<reference evidence="8 9" key="1">
    <citation type="submission" date="2019-08" db="EMBL/GenBank/DDBJ databases">
        <authorList>
            <person name="Alioto T."/>
            <person name="Alioto T."/>
            <person name="Gomez Garrido J."/>
        </authorList>
    </citation>
    <scope>NUCLEOTIDE SEQUENCE [LARGE SCALE GENOMIC DNA]</scope>
</reference>
<dbReference type="Pfam" id="PF01167">
    <property type="entry name" value="Tub"/>
    <property type="match status" value="1"/>
</dbReference>
<dbReference type="AlphaFoldDB" id="A0A5E4MJI0"/>
<gene>
    <name evidence="8" type="ORF">CINCED_3A014329</name>
</gene>
<sequence>MHIRFEKNVNTKCDSDILSLSWMGRVPDNVNEEGWTLDGHYYYKQGWLATGNSQGLVGVTFTSIPINCAPSTDKLPLRTNYNLRNHHAKVVLVKWNEPYQKLASCDSSGVINVWAKFDFRWNVELINDRNTRVTYFSWSHDGRLALICYQDGFVLVGSVTGHRYWSSMLHPEGTVTCGAWSPDDQEVYFGTSRGQMKVLDIHGTLIFQINLSDDSGISSMAWSCEKFCMNENRNKSDCLFKHVLAICCKNGSILLMRRYDDPAPILIRTGLCPIYMEWANSKELLCVAGSKPGKQSVNIVQIYSDNGQLVYSINMPQSLTNVTAVTWAHNDRRILIATGPEIHVACVSASVLPLHILCALRLYDESLFPPDKLIPICVQDILSAISSSTIYCEVPKLSELRQFVSSSPKNRLYCTVVQHVNGPDTTPPVCYVLYMEYLGGLVPLLKGKRISMLKPEFVIFDPQVDDMTYANAQISYSNFGWDDSEPETCSSPKLHRKNRHRSRPACCNRKLQLNCYTDVLPEDYRLAEVTANVWGTKFHIRGVCDDLTKKLGRVSYRTSILHLQPRQMTLSIVGDGQSLDDDSLTPKHLQRRRSCSVGSSNPKIAVSRVVEDSKVSETFAHSLPTSPVAAKKKSSSPSAIRKRLMNSPLFFRKVLRTQIEPDFQNLETFQKSQIKNKIDMCTKRQQFVMQNKAPIWNDLTQVYQLDFGGRVTQESAKNFQVEYDGIQVMQFGRIDRNNFALDFQYPFSAVQAFAVALASVTQRLK</sequence>
<accession>A0A5E4MJI0</accession>
<proteinExistence type="inferred from homology"/>
<dbReference type="PANTHER" id="PTHR16517">
    <property type="entry name" value="TUBBY-RELATED"/>
    <property type="match status" value="1"/>
</dbReference>
<dbReference type="Proteomes" id="UP000325440">
    <property type="component" value="Unassembled WGS sequence"/>
</dbReference>
<evidence type="ECO:0000259" key="7">
    <source>
        <dbReference type="Pfam" id="PF24797"/>
    </source>
</evidence>
<dbReference type="SUPFAM" id="SSF50978">
    <property type="entry name" value="WD40 repeat-like"/>
    <property type="match status" value="1"/>
</dbReference>
<dbReference type="EMBL" id="CABPRJ010000950">
    <property type="protein sequence ID" value="VVC31546.1"/>
    <property type="molecule type" value="Genomic_DNA"/>
</dbReference>
<keyword evidence="3" id="KW-0963">Cytoplasm</keyword>
<dbReference type="Gene3D" id="3.20.90.10">
    <property type="entry name" value="Tubby Protein, Chain A"/>
    <property type="match status" value="1"/>
</dbReference>
<feature type="domain" description="IFT121/TULP4 N-terminal" evidence="7">
    <location>
        <begin position="44"/>
        <end position="347"/>
    </location>
</feature>
<evidence type="ECO:0000259" key="6">
    <source>
        <dbReference type="Pfam" id="PF01167"/>
    </source>
</evidence>
<evidence type="ECO:0000313" key="9">
    <source>
        <dbReference type="Proteomes" id="UP000325440"/>
    </source>
</evidence>
<name>A0A5E4MJI0_9HEMI</name>
<keyword evidence="5" id="KW-0677">Repeat</keyword>
<dbReference type="SUPFAM" id="SSF54518">
    <property type="entry name" value="Tubby C-terminal domain-like"/>
    <property type="match status" value="1"/>
</dbReference>
<keyword evidence="4" id="KW-0853">WD repeat</keyword>
<dbReference type="Gene3D" id="2.130.10.10">
    <property type="entry name" value="YVTN repeat-like/Quinoprotein amine dehydrogenase"/>
    <property type="match status" value="1"/>
</dbReference>
<evidence type="ECO:0000256" key="5">
    <source>
        <dbReference type="ARBA" id="ARBA00022737"/>
    </source>
</evidence>
<dbReference type="Pfam" id="PF24797">
    <property type="entry name" value="Beta-prop_WDR35_TULP_N"/>
    <property type="match status" value="1"/>
</dbReference>
<dbReference type="InterPro" id="IPR036322">
    <property type="entry name" value="WD40_repeat_dom_sf"/>
</dbReference>
<dbReference type="SMART" id="SM00320">
    <property type="entry name" value="WD40"/>
    <property type="match status" value="4"/>
</dbReference>
<evidence type="ECO:0000256" key="1">
    <source>
        <dbReference type="ARBA" id="ARBA00004496"/>
    </source>
</evidence>
<comment type="subcellular location">
    <subcellularLocation>
        <location evidence="1">Cytoplasm</location>
    </subcellularLocation>
</comment>
<dbReference type="PANTHER" id="PTHR16517:SF2">
    <property type="entry name" value="TUBBY-RELATED PROTEIN 4"/>
    <property type="match status" value="1"/>
</dbReference>